<feature type="region of interest" description="Disordered" evidence="4">
    <location>
        <begin position="1"/>
        <end position="74"/>
    </location>
</feature>
<dbReference type="GO" id="GO:0000709">
    <property type="term" value="P:meiotic joint molecule formation"/>
    <property type="evidence" value="ECO:0007669"/>
    <property type="project" value="TreeGrafter"/>
</dbReference>
<keyword evidence="2" id="KW-0227">DNA damage</keyword>
<evidence type="ECO:0000313" key="6">
    <source>
        <dbReference type="Proteomes" id="UP000799778"/>
    </source>
</evidence>
<feature type="region of interest" description="Disordered" evidence="4">
    <location>
        <begin position="142"/>
        <end position="225"/>
    </location>
</feature>
<name>A0A6A5XJ81_9PLEO</name>
<dbReference type="InterPro" id="IPR010760">
    <property type="entry name" value="DNA-repair_Swi5"/>
</dbReference>
<feature type="compositionally biased region" description="Acidic residues" evidence="4">
    <location>
        <begin position="10"/>
        <end position="19"/>
    </location>
</feature>
<dbReference type="AlphaFoldDB" id="A0A6A5XJ81"/>
<keyword evidence="3" id="KW-0234">DNA repair</keyword>
<feature type="compositionally biased region" description="Basic and acidic residues" evidence="4">
    <location>
        <begin position="193"/>
        <end position="208"/>
    </location>
</feature>
<gene>
    <name evidence="5" type="ORF">BU24DRAFT_261073</name>
</gene>
<dbReference type="PANTHER" id="PTHR28529">
    <property type="entry name" value="DNA REPAIR PROTEIN SWI5 HOMOLOG"/>
    <property type="match status" value="1"/>
</dbReference>
<dbReference type="GO" id="GO:0010772">
    <property type="term" value="P:meiotic DNA recombinase assembly involved in reciprocal meiotic recombination"/>
    <property type="evidence" value="ECO:0007669"/>
    <property type="project" value="TreeGrafter"/>
</dbReference>
<evidence type="ECO:0000313" key="5">
    <source>
        <dbReference type="EMBL" id="KAF2012887.1"/>
    </source>
</evidence>
<feature type="compositionally biased region" description="Polar residues" evidence="4">
    <location>
        <begin position="209"/>
        <end position="219"/>
    </location>
</feature>
<evidence type="ECO:0000256" key="2">
    <source>
        <dbReference type="ARBA" id="ARBA00022763"/>
    </source>
</evidence>
<evidence type="ECO:0000256" key="3">
    <source>
        <dbReference type="ARBA" id="ARBA00023204"/>
    </source>
</evidence>
<comment type="similarity">
    <text evidence="1">Belongs to the SWI5/SAE3 family.</text>
</comment>
<organism evidence="5 6">
    <name type="scientific">Aaosphaeria arxii CBS 175.79</name>
    <dbReference type="NCBI Taxonomy" id="1450172"/>
    <lineage>
        <taxon>Eukaryota</taxon>
        <taxon>Fungi</taxon>
        <taxon>Dikarya</taxon>
        <taxon>Ascomycota</taxon>
        <taxon>Pezizomycotina</taxon>
        <taxon>Dothideomycetes</taxon>
        <taxon>Pleosporomycetidae</taxon>
        <taxon>Pleosporales</taxon>
        <taxon>Pleosporales incertae sedis</taxon>
        <taxon>Aaosphaeria</taxon>
    </lineage>
</organism>
<dbReference type="GO" id="GO:0032798">
    <property type="term" value="C:Swi5-Sfr1 complex"/>
    <property type="evidence" value="ECO:0007669"/>
    <property type="project" value="TreeGrafter"/>
</dbReference>
<dbReference type="Proteomes" id="UP000799778">
    <property type="component" value="Unassembled WGS sequence"/>
</dbReference>
<protein>
    <recommendedName>
        <fullName evidence="7">Swi5-domain-containing protein</fullName>
    </recommendedName>
</protein>
<keyword evidence="6" id="KW-1185">Reference proteome</keyword>
<dbReference type="Pfam" id="PF07061">
    <property type="entry name" value="Swi5"/>
    <property type="match status" value="1"/>
</dbReference>
<evidence type="ECO:0000256" key="4">
    <source>
        <dbReference type="SAM" id="MobiDB-lite"/>
    </source>
</evidence>
<dbReference type="EMBL" id="ML978072">
    <property type="protein sequence ID" value="KAF2012887.1"/>
    <property type="molecule type" value="Genomic_DNA"/>
</dbReference>
<dbReference type="Gene3D" id="1.20.5.170">
    <property type="match status" value="1"/>
</dbReference>
<evidence type="ECO:0008006" key="7">
    <source>
        <dbReference type="Google" id="ProtNLM"/>
    </source>
</evidence>
<accession>A0A6A5XJ81</accession>
<dbReference type="RefSeq" id="XP_033381226.1">
    <property type="nucleotide sequence ID" value="XM_033522496.1"/>
</dbReference>
<proteinExistence type="inferred from homology"/>
<evidence type="ECO:0000256" key="1">
    <source>
        <dbReference type="ARBA" id="ARBA00008060"/>
    </source>
</evidence>
<sequence>MTLLERPNSDSEEQDQEEQEEKRREASDTTEVEHHLQTSVPPIVPAQEHLTKLSRPALQAPQGDTQAHPRPHQALDQLPHPSIQNSYNDPVQVIPAGGKACRYDVGLQQHAPSPCAAVPTAASSDPHQLHPSHSTIQSICTDAHAPSPTDIAAVPRQAPNNTSSEASPAIGLTCAPELPSPPQTELLHASNTDPREAAKEGHLSESSEHVTCSLTTTTRKPPVHVESSQEAILDVLKARRAELITSLAGLSKSDDAISNLIEEYDPDLLSSSSHVLGLANDIVKRHITLLHEYNEIKDVGQGLMGLMAEQRGVRSIDIHREYGIELKD</sequence>
<reference evidence="5" key="1">
    <citation type="journal article" date="2020" name="Stud. Mycol.">
        <title>101 Dothideomycetes genomes: a test case for predicting lifestyles and emergence of pathogens.</title>
        <authorList>
            <person name="Haridas S."/>
            <person name="Albert R."/>
            <person name="Binder M."/>
            <person name="Bloem J."/>
            <person name="Labutti K."/>
            <person name="Salamov A."/>
            <person name="Andreopoulos B."/>
            <person name="Baker S."/>
            <person name="Barry K."/>
            <person name="Bills G."/>
            <person name="Bluhm B."/>
            <person name="Cannon C."/>
            <person name="Castanera R."/>
            <person name="Culley D."/>
            <person name="Daum C."/>
            <person name="Ezra D."/>
            <person name="Gonzalez J."/>
            <person name="Henrissat B."/>
            <person name="Kuo A."/>
            <person name="Liang C."/>
            <person name="Lipzen A."/>
            <person name="Lutzoni F."/>
            <person name="Magnuson J."/>
            <person name="Mondo S."/>
            <person name="Nolan M."/>
            <person name="Ohm R."/>
            <person name="Pangilinan J."/>
            <person name="Park H.-J."/>
            <person name="Ramirez L."/>
            <person name="Alfaro M."/>
            <person name="Sun H."/>
            <person name="Tritt A."/>
            <person name="Yoshinaga Y."/>
            <person name="Zwiers L.-H."/>
            <person name="Turgeon B."/>
            <person name="Goodwin S."/>
            <person name="Spatafora J."/>
            <person name="Crous P."/>
            <person name="Grigoriev I."/>
        </authorList>
    </citation>
    <scope>NUCLEOTIDE SEQUENCE</scope>
    <source>
        <strain evidence="5">CBS 175.79</strain>
    </source>
</reference>
<dbReference type="PANTHER" id="PTHR28529:SF2">
    <property type="entry name" value="DNA REPAIR PROTEIN SWI5 HOMOLOG"/>
    <property type="match status" value="1"/>
</dbReference>
<dbReference type="GO" id="GO:0034974">
    <property type="term" value="C:Swi5-Swi2 complex"/>
    <property type="evidence" value="ECO:0007669"/>
    <property type="project" value="TreeGrafter"/>
</dbReference>
<dbReference type="OrthoDB" id="255837at2759"/>
<feature type="compositionally biased region" description="Basic and acidic residues" evidence="4">
    <location>
        <begin position="20"/>
        <end position="36"/>
    </location>
</feature>
<dbReference type="GeneID" id="54279893"/>